<comment type="caution">
    <text evidence="4">The sequence shown here is derived from an EMBL/GenBank/DDBJ whole genome shotgun (WGS) entry which is preliminary data.</text>
</comment>
<dbReference type="PANTHER" id="PTHR10366:SF564">
    <property type="entry name" value="STEROL-4-ALPHA-CARBOXYLATE 3-DEHYDROGENASE, DECARBOXYLATING"/>
    <property type="match status" value="1"/>
</dbReference>
<feature type="domain" description="NAD-dependent epimerase/dehydratase" evidence="3">
    <location>
        <begin position="7"/>
        <end position="131"/>
    </location>
</feature>
<dbReference type="Pfam" id="PF01370">
    <property type="entry name" value="Epimerase"/>
    <property type="match status" value="1"/>
</dbReference>
<keyword evidence="1" id="KW-0560">Oxidoreductase</keyword>
<dbReference type="InterPro" id="IPR001509">
    <property type="entry name" value="Epimerase_deHydtase"/>
</dbReference>
<accession>A0A9P7MIL0</accession>
<dbReference type="Gene3D" id="3.40.50.720">
    <property type="entry name" value="NAD(P)-binding Rossmann-like Domain"/>
    <property type="match status" value="1"/>
</dbReference>
<dbReference type="SUPFAM" id="SSF51735">
    <property type="entry name" value="NAD(P)-binding Rossmann-fold domains"/>
    <property type="match status" value="1"/>
</dbReference>
<evidence type="ECO:0000313" key="5">
    <source>
        <dbReference type="Proteomes" id="UP000706124"/>
    </source>
</evidence>
<dbReference type="Proteomes" id="UP000706124">
    <property type="component" value="Unassembled WGS sequence"/>
</dbReference>
<dbReference type="EMBL" id="SRPO01000027">
    <property type="protein sequence ID" value="KAG5947170.1"/>
    <property type="molecule type" value="Genomic_DNA"/>
</dbReference>
<evidence type="ECO:0000259" key="3">
    <source>
        <dbReference type="Pfam" id="PF01370"/>
    </source>
</evidence>
<comment type="similarity">
    <text evidence="2">Belongs to the NAD(P)-dependent epimerase/dehydratase family. Dihydroflavonol-4-reductase subfamily.</text>
</comment>
<evidence type="ECO:0000256" key="2">
    <source>
        <dbReference type="ARBA" id="ARBA00023445"/>
    </source>
</evidence>
<dbReference type="OrthoDB" id="2735536at2759"/>
<name>A0A9P7MIL0_9HYPO</name>
<dbReference type="PANTHER" id="PTHR10366">
    <property type="entry name" value="NAD DEPENDENT EPIMERASE/DEHYDRATASE"/>
    <property type="match status" value="1"/>
</dbReference>
<organism evidence="4 5">
    <name type="scientific">Claviceps pazoutovae</name>
    <dbReference type="NCBI Taxonomy" id="1649127"/>
    <lineage>
        <taxon>Eukaryota</taxon>
        <taxon>Fungi</taxon>
        <taxon>Dikarya</taxon>
        <taxon>Ascomycota</taxon>
        <taxon>Pezizomycotina</taxon>
        <taxon>Sordariomycetes</taxon>
        <taxon>Hypocreomycetidae</taxon>
        <taxon>Hypocreales</taxon>
        <taxon>Clavicipitaceae</taxon>
        <taxon>Claviceps</taxon>
    </lineage>
</organism>
<sequence>MPSQDLVLLTGATGMVGFRVLMRLLESGYFVRAVVRTQAGFDGISSLPCIRNYKSQLSSIVVPNITAPFAYYEAVKGAKFVVHVASPSSSAHLTTQEDFQEHIIRPAVQGTTGLLNAAEWANSVKRVVITGCLKSTVSQERIMSGALIDGKKRSFQDNIPTPPVRESCNIALPALDTSALLRSFTENTLDVDVSGRLTRLNVYARSKALAFTAIQDFLRDKTPQFTIVNILPVFIIGRDDKITGVKPYYSKGTNSILMGPLLGIKNHITVMGGNSVHLDDIAELHVRALDENLTTGNETFIAAAGPMRWSDCFDIVKRRFPKECAEGVFPFDDILRPSTSAVNVDNSKAKRFLGREFKTYEEQVVSVVEHYLELRGQRAQNT</sequence>
<dbReference type="InterPro" id="IPR036291">
    <property type="entry name" value="NAD(P)-bd_dom_sf"/>
</dbReference>
<evidence type="ECO:0000313" key="4">
    <source>
        <dbReference type="EMBL" id="KAG5947170.1"/>
    </source>
</evidence>
<dbReference type="InterPro" id="IPR050425">
    <property type="entry name" value="NAD(P)_dehydrat-like"/>
</dbReference>
<evidence type="ECO:0000256" key="1">
    <source>
        <dbReference type="ARBA" id="ARBA00023002"/>
    </source>
</evidence>
<reference evidence="4 5" key="1">
    <citation type="journal article" date="2020" name="bioRxiv">
        <title>Whole genome comparisons of ergot fungi reveals the divergence and evolution of species within the genus Claviceps are the result of varying mechanisms driving genome evolution and host range expansion.</title>
        <authorList>
            <person name="Wyka S.A."/>
            <person name="Mondo S.J."/>
            <person name="Liu M."/>
            <person name="Dettman J."/>
            <person name="Nalam V."/>
            <person name="Broders K.D."/>
        </authorList>
    </citation>
    <scope>NUCLEOTIDE SEQUENCE [LARGE SCALE GENOMIC DNA]</scope>
    <source>
        <strain evidence="4 5">CCC 1485</strain>
    </source>
</reference>
<proteinExistence type="inferred from homology"/>
<dbReference type="AlphaFoldDB" id="A0A9P7MIL0"/>
<gene>
    <name evidence="4" type="ORF">E4U60_003329</name>
</gene>
<protein>
    <recommendedName>
        <fullName evidence="3">NAD-dependent epimerase/dehydratase domain-containing protein</fullName>
    </recommendedName>
</protein>
<dbReference type="GO" id="GO:0016616">
    <property type="term" value="F:oxidoreductase activity, acting on the CH-OH group of donors, NAD or NADP as acceptor"/>
    <property type="evidence" value="ECO:0007669"/>
    <property type="project" value="TreeGrafter"/>
</dbReference>
<keyword evidence="5" id="KW-1185">Reference proteome</keyword>